<sequence>MPNEPFVLTAAQARVLGSLVEKEVTTPDYYPLSLNALMNACNQRSNREPVMDLDEDAVRQALHGLEDLRLAGRARGADSRVTKYEHWLGEAFNFSRAETALMCVLLLRGPQTPGELRGRTERLHRFEEISDVVAGLEKLMQREPALVAVLPRQAGSREARYAQLLSGAVSGTAGSVGPEVSVVSSPEHDERIAQLEASVEELRKEVAELRKKIEDLFG</sequence>
<accession>A0A9J7BUZ8</accession>
<reference evidence="3" key="1">
    <citation type="submission" date="2021-04" db="EMBL/GenBank/DDBJ databases">
        <title>Phylogenetic analysis of Acidobacteriaceae.</title>
        <authorList>
            <person name="Qiu L."/>
            <person name="Zhang Q."/>
        </authorList>
    </citation>
    <scope>NUCLEOTIDE SEQUENCE</scope>
    <source>
        <strain evidence="3">DSM 25168</strain>
    </source>
</reference>
<protein>
    <submittedName>
        <fullName evidence="3">YceH family protein</fullName>
    </submittedName>
</protein>
<dbReference type="SUPFAM" id="SSF46785">
    <property type="entry name" value="Winged helix' DNA-binding domain"/>
    <property type="match status" value="2"/>
</dbReference>
<feature type="coiled-coil region" evidence="2">
    <location>
        <begin position="185"/>
        <end position="212"/>
    </location>
</feature>
<dbReference type="EMBL" id="CP093313">
    <property type="protein sequence ID" value="UWZ84837.1"/>
    <property type="molecule type" value="Genomic_DNA"/>
</dbReference>
<dbReference type="InterPro" id="IPR007432">
    <property type="entry name" value="DUF480"/>
</dbReference>
<dbReference type="Proteomes" id="UP001059380">
    <property type="component" value="Chromosome"/>
</dbReference>
<dbReference type="PANTHER" id="PTHR38768:SF1">
    <property type="entry name" value="UPF0502 PROTEIN YCEH"/>
    <property type="match status" value="1"/>
</dbReference>
<name>A0A9J7BUZ8_9BACT</name>
<dbReference type="Gene3D" id="1.10.10.10">
    <property type="entry name" value="Winged helix-like DNA-binding domain superfamily/Winged helix DNA-binding domain"/>
    <property type="match status" value="2"/>
</dbReference>
<dbReference type="KEGG" id="orp:MOP44_02605"/>
<dbReference type="AlphaFoldDB" id="A0A9J7BUZ8"/>
<dbReference type="InterPro" id="IPR036388">
    <property type="entry name" value="WH-like_DNA-bd_sf"/>
</dbReference>
<keyword evidence="2" id="KW-0175">Coiled coil</keyword>
<gene>
    <name evidence="3" type="ORF">MOP44_02605</name>
</gene>
<keyword evidence="4" id="KW-1185">Reference proteome</keyword>
<dbReference type="RefSeq" id="WP_260794343.1">
    <property type="nucleotide sequence ID" value="NZ_CP093313.1"/>
</dbReference>
<evidence type="ECO:0000313" key="4">
    <source>
        <dbReference type="Proteomes" id="UP001059380"/>
    </source>
</evidence>
<evidence type="ECO:0000256" key="2">
    <source>
        <dbReference type="SAM" id="Coils"/>
    </source>
</evidence>
<dbReference type="HAMAP" id="MF_01584">
    <property type="entry name" value="UPF0502"/>
    <property type="match status" value="1"/>
</dbReference>
<dbReference type="PANTHER" id="PTHR38768">
    <property type="entry name" value="UPF0502 PROTEIN YCEH"/>
    <property type="match status" value="1"/>
</dbReference>
<dbReference type="InterPro" id="IPR036390">
    <property type="entry name" value="WH_DNA-bd_sf"/>
</dbReference>
<organism evidence="3 4">
    <name type="scientific">Occallatibacter riparius</name>
    <dbReference type="NCBI Taxonomy" id="1002689"/>
    <lineage>
        <taxon>Bacteria</taxon>
        <taxon>Pseudomonadati</taxon>
        <taxon>Acidobacteriota</taxon>
        <taxon>Terriglobia</taxon>
        <taxon>Terriglobales</taxon>
        <taxon>Acidobacteriaceae</taxon>
        <taxon>Occallatibacter</taxon>
    </lineage>
</organism>
<dbReference type="Pfam" id="PF04337">
    <property type="entry name" value="DUF480"/>
    <property type="match status" value="1"/>
</dbReference>
<proteinExistence type="inferred from homology"/>
<comment type="similarity">
    <text evidence="1">Belongs to the UPF0502 family.</text>
</comment>
<evidence type="ECO:0000256" key="1">
    <source>
        <dbReference type="HAMAP-Rule" id="MF_01584"/>
    </source>
</evidence>
<evidence type="ECO:0000313" key="3">
    <source>
        <dbReference type="EMBL" id="UWZ84837.1"/>
    </source>
</evidence>